<keyword evidence="13" id="KW-1185">Reference proteome</keyword>
<dbReference type="Pfam" id="PF00041">
    <property type="entry name" value="fn3"/>
    <property type="match status" value="2"/>
</dbReference>
<keyword evidence="8" id="KW-0472">Membrane</keyword>
<dbReference type="InterPro" id="IPR003961">
    <property type="entry name" value="FN3_dom"/>
</dbReference>
<evidence type="ECO:0000259" key="11">
    <source>
        <dbReference type="PROSITE" id="PS50853"/>
    </source>
</evidence>
<evidence type="ECO:0000256" key="7">
    <source>
        <dbReference type="ARBA" id="ARBA00022989"/>
    </source>
</evidence>
<name>A0ABQ9V9H0_SAGOE</name>
<evidence type="ECO:0000256" key="10">
    <source>
        <dbReference type="ARBA" id="ARBA00023180"/>
    </source>
</evidence>
<evidence type="ECO:0000256" key="5">
    <source>
        <dbReference type="ARBA" id="ARBA00022840"/>
    </source>
</evidence>
<accession>A0ABQ9V9H0</accession>
<dbReference type="Gene3D" id="2.60.40.10">
    <property type="entry name" value="Immunoglobulins"/>
    <property type="match status" value="2"/>
</dbReference>
<evidence type="ECO:0000313" key="12">
    <source>
        <dbReference type="EMBL" id="KAK2106009.1"/>
    </source>
</evidence>
<gene>
    <name evidence="12" type="primary">EPHA2_2</name>
    <name evidence="12" type="ORF">P7K49_015523</name>
</gene>
<keyword evidence="10" id="KW-0325">Glycoprotein</keyword>
<comment type="subcellular location">
    <subcellularLocation>
        <location evidence="1">Cell membrane</location>
        <topology evidence="1">Single-pass type I membrane protein</topology>
    </subcellularLocation>
</comment>
<keyword evidence="4" id="KW-0547">Nucleotide-binding</keyword>
<comment type="caution">
    <text evidence="12">The sequence shown here is derived from an EMBL/GenBank/DDBJ whole genome shotgun (WGS) entry which is preliminary data.</text>
</comment>
<evidence type="ECO:0000313" key="13">
    <source>
        <dbReference type="Proteomes" id="UP001266305"/>
    </source>
</evidence>
<sequence length="185" mass="20502">MGAKDSGGREDIVYSITCEQCWPESGECGPCEATMRYSEPPHRLTRTSVTVSDLEPHMNYTFTVEARNGVSSLVTSRSFRTASVSINQTEPPKVRLESRSTTSLSVSWSIPPPQQSRVWKYEVTYRKKVSPALLSQPAPLPATRPQGDSNSYNVRRTEGFSVTLDDLAPDTTYLVQQGARIPDTV</sequence>
<proteinExistence type="predicted"/>
<keyword evidence="7" id="KW-1133">Transmembrane helix</keyword>
<organism evidence="12 13">
    <name type="scientific">Saguinus oedipus</name>
    <name type="common">Cotton-top tamarin</name>
    <name type="synonym">Oedipomidas oedipus</name>
    <dbReference type="NCBI Taxonomy" id="9490"/>
    <lineage>
        <taxon>Eukaryota</taxon>
        <taxon>Metazoa</taxon>
        <taxon>Chordata</taxon>
        <taxon>Craniata</taxon>
        <taxon>Vertebrata</taxon>
        <taxon>Euteleostomi</taxon>
        <taxon>Mammalia</taxon>
        <taxon>Eutheria</taxon>
        <taxon>Euarchontoglires</taxon>
        <taxon>Primates</taxon>
        <taxon>Haplorrhini</taxon>
        <taxon>Platyrrhini</taxon>
        <taxon>Cebidae</taxon>
        <taxon>Callitrichinae</taxon>
        <taxon>Saguinus</taxon>
    </lineage>
</organism>
<evidence type="ECO:0000256" key="9">
    <source>
        <dbReference type="ARBA" id="ARBA00023170"/>
    </source>
</evidence>
<dbReference type="Proteomes" id="UP001266305">
    <property type="component" value="Unassembled WGS sequence"/>
</dbReference>
<keyword evidence="9 12" id="KW-0675">Receptor</keyword>
<feature type="domain" description="Fibronectin type-III" evidence="11">
    <location>
        <begin position="90"/>
        <end position="185"/>
    </location>
</feature>
<dbReference type="SUPFAM" id="SSF49265">
    <property type="entry name" value="Fibronectin type III"/>
    <property type="match status" value="1"/>
</dbReference>
<evidence type="ECO:0000256" key="8">
    <source>
        <dbReference type="ARBA" id="ARBA00023136"/>
    </source>
</evidence>
<evidence type="ECO:0000256" key="4">
    <source>
        <dbReference type="ARBA" id="ARBA00022741"/>
    </source>
</evidence>
<keyword evidence="3" id="KW-0812">Transmembrane</keyword>
<reference evidence="12 13" key="1">
    <citation type="submission" date="2023-05" db="EMBL/GenBank/DDBJ databases">
        <title>B98-5 Cell Line De Novo Hybrid Assembly: An Optical Mapping Approach.</title>
        <authorList>
            <person name="Kananen K."/>
            <person name="Auerbach J.A."/>
            <person name="Kautto E."/>
            <person name="Blachly J.S."/>
        </authorList>
    </citation>
    <scope>NUCLEOTIDE SEQUENCE [LARGE SCALE GENOMIC DNA]</scope>
    <source>
        <strain evidence="12">B95-8</strain>
        <tissue evidence="12">Cell line</tissue>
    </source>
</reference>
<dbReference type="PANTHER" id="PTHR46877:SF20">
    <property type="entry name" value="RECEPTOR PROTEIN-TYROSINE KINASE"/>
    <property type="match status" value="1"/>
</dbReference>
<keyword evidence="6" id="KW-0130">Cell adhesion</keyword>
<evidence type="ECO:0000256" key="6">
    <source>
        <dbReference type="ARBA" id="ARBA00022889"/>
    </source>
</evidence>
<dbReference type="CDD" id="cd00063">
    <property type="entry name" value="FN3"/>
    <property type="match status" value="2"/>
</dbReference>
<dbReference type="PANTHER" id="PTHR46877">
    <property type="entry name" value="EPH RECEPTOR A5"/>
    <property type="match status" value="1"/>
</dbReference>
<dbReference type="InterPro" id="IPR050449">
    <property type="entry name" value="Ephrin_rcpt_TKs"/>
</dbReference>
<evidence type="ECO:0000256" key="1">
    <source>
        <dbReference type="ARBA" id="ARBA00004251"/>
    </source>
</evidence>
<keyword evidence="5" id="KW-0067">ATP-binding</keyword>
<protein>
    <submittedName>
        <fullName evidence="12">Ephrin type-A receptor 2</fullName>
    </submittedName>
</protein>
<dbReference type="InterPro" id="IPR013783">
    <property type="entry name" value="Ig-like_fold"/>
</dbReference>
<evidence type="ECO:0000256" key="2">
    <source>
        <dbReference type="ARBA" id="ARBA00022475"/>
    </source>
</evidence>
<dbReference type="PROSITE" id="PS50853">
    <property type="entry name" value="FN3"/>
    <property type="match status" value="2"/>
</dbReference>
<feature type="domain" description="Fibronectin type-III" evidence="11">
    <location>
        <begin position="1"/>
        <end position="84"/>
    </location>
</feature>
<dbReference type="EMBL" id="JASSZA010000007">
    <property type="protein sequence ID" value="KAK2106009.1"/>
    <property type="molecule type" value="Genomic_DNA"/>
</dbReference>
<evidence type="ECO:0000256" key="3">
    <source>
        <dbReference type="ARBA" id="ARBA00022692"/>
    </source>
</evidence>
<dbReference type="InterPro" id="IPR036116">
    <property type="entry name" value="FN3_sf"/>
</dbReference>
<keyword evidence="2" id="KW-1003">Cell membrane</keyword>